<feature type="compositionally biased region" description="Basic and acidic residues" evidence="1">
    <location>
        <begin position="115"/>
        <end position="131"/>
    </location>
</feature>
<protein>
    <submittedName>
        <fullName evidence="2">Uncharacterized protein</fullName>
    </submittedName>
</protein>
<dbReference type="AlphaFoldDB" id="A0A226DG26"/>
<evidence type="ECO:0000313" key="3">
    <source>
        <dbReference type="Proteomes" id="UP000198287"/>
    </source>
</evidence>
<accession>A0A226DG26</accession>
<dbReference type="EMBL" id="LNIX01000020">
    <property type="protein sequence ID" value="OXA44139.1"/>
    <property type="molecule type" value="Genomic_DNA"/>
</dbReference>
<reference evidence="2 3" key="1">
    <citation type="submission" date="2015-12" db="EMBL/GenBank/DDBJ databases">
        <title>The genome of Folsomia candida.</title>
        <authorList>
            <person name="Faddeeva A."/>
            <person name="Derks M.F."/>
            <person name="Anvar Y."/>
            <person name="Smit S."/>
            <person name="Van Straalen N."/>
            <person name="Roelofs D."/>
        </authorList>
    </citation>
    <scope>NUCLEOTIDE SEQUENCE [LARGE SCALE GENOMIC DNA]</scope>
    <source>
        <strain evidence="2 3">VU population</strain>
        <tissue evidence="2">Whole body</tissue>
    </source>
</reference>
<evidence type="ECO:0000256" key="1">
    <source>
        <dbReference type="SAM" id="MobiDB-lite"/>
    </source>
</evidence>
<proteinExistence type="predicted"/>
<name>A0A226DG26_FOLCA</name>
<organism evidence="2 3">
    <name type="scientific">Folsomia candida</name>
    <name type="common">Springtail</name>
    <dbReference type="NCBI Taxonomy" id="158441"/>
    <lineage>
        <taxon>Eukaryota</taxon>
        <taxon>Metazoa</taxon>
        <taxon>Ecdysozoa</taxon>
        <taxon>Arthropoda</taxon>
        <taxon>Hexapoda</taxon>
        <taxon>Collembola</taxon>
        <taxon>Entomobryomorpha</taxon>
        <taxon>Isotomoidea</taxon>
        <taxon>Isotomidae</taxon>
        <taxon>Proisotominae</taxon>
        <taxon>Folsomia</taxon>
    </lineage>
</organism>
<keyword evidence="3" id="KW-1185">Reference proteome</keyword>
<dbReference type="Proteomes" id="UP000198287">
    <property type="component" value="Unassembled WGS sequence"/>
</dbReference>
<comment type="caution">
    <text evidence="2">The sequence shown here is derived from an EMBL/GenBank/DDBJ whole genome shotgun (WGS) entry which is preliminary data.</text>
</comment>
<evidence type="ECO:0000313" key="2">
    <source>
        <dbReference type="EMBL" id="OXA44139.1"/>
    </source>
</evidence>
<feature type="region of interest" description="Disordered" evidence="1">
    <location>
        <begin position="85"/>
        <end position="138"/>
    </location>
</feature>
<sequence>MKILCELCPSPTFSSAYLADSASCLTPSVSGHAPLPSRPLTFPTQPQPYLTFSSPSKYRGPILPFHNFLSPPPFFWTTRTKSNFPRSHGDHVGHIPANGGRPDPNQLSSQHTVHHFSEPAKPPDHTERGEDYPTNSSF</sequence>
<gene>
    <name evidence="2" type="ORF">Fcan01_21065</name>
</gene>